<name>A0A443SW18_9ACAR</name>
<dbReference type="SMART" id="SM00181">
    <property type="entry name" value="EGF"/>
    <property type="match status" value="6"/>
</dbReference>
<dbReference type="InterPro" id="IPR026823">
    <property type="entry name" value="cEGF"/>
</dbReference>
<dbReference type="PANTHER" id="PTHR46513">
    <property type="entry name" value="VITELLOGENIN RECEPTOR-LIKE PROTEIN-RELATED-RELATED"/>
    <property type="match status" value="1"/>
</dbReference>
<dbReference type="Gene3D" id="4.10.400.10">
    <property type="entry name" value="Low-density Lipoprotein Receptor"/>
    <property type="match status" value="2"/>
</dbReference>
<feature type="repeat" description="LDL-receptor class B" evidence="14">
    <location>
        <begin position="1156"/>
        <end position="1198"/>
    </location>
</feature>
<evidence type="ECO:0000256" key="6">
    <source>
        <dbReference type="ARBA" id="ARBA00022729"/>
    </source>
</evidence>
<comment type="caution">
    <text evidence="13">Lacks conserved residue(s) required for the propagation of feature annotation.</text>
</comment>
<keyword evidence="17" id="KW-1185">Reference proteome</keyword>
<dbReference type="SUPFAM" id="SSF57424">
    <property type="entry name" value="LDL receptor-like module"/>
    <property type="match status" value="2"/>
</dbReference>
<dbReference type="GO" id="GO:0005886">
    <property type="term" value="C:plasma membrane"/>
    <property type="evidence" value="ECO:0007669"/>
    <property type="project" value="UniProtKB-SubCell"/>
</dbReference>
<keyword evidence="16" id="KW-0449">Lipoprotein</keyword>
<feature type="domain" description="EGF-like" evidence="15">
    <location>
        <begin position="477"/>
        <end position="492"/>
    </location>
</feature>
<evidence type="ECO:0000313" key="16">
    <source>
        <dbReference type="EMBL" id="RWS31707.1"/>
    </source>
</evidence>
<feature type="repeat" description="LDL-receptor class B" evidence="14">
    <location>
        <begin position="674"/>
        <end position="716"/>
    </location>
</feature>
<dbReference type="Pfam" id="PF07645">
    <property type="entry name" value="EGF_CA"/>
    <property type="match status" value="1"/>
</dbReference>
<feature type="repeat" description="LDL-receptor class B" evidence="14">
    <location>
        <begin position="543"/>
        <end position="585"/>
    </location>
</feature>
<feature type="repeat" description="LDL-receptor class B" evidence="14">
    <location>
        <begin position="1286"/>
        <end position="1327"/>
    </location>
</feature>
<dbReference type="VEuPathDB" id="VectorBase:LDEU000333"/>
<dbReference type="InterPro" id="IPR050778">
    <property type="entry name" value="Cueball_EGF_LRP_Nidogen"/>
</dbReference>
<dbReference type="GO" id="GO:0006897">
    <property type="term" value="P:endocytosis"/>
    <property type="evidence" value="ECO:0007669"/>
    <property type="project" value="UniProtKB-KW"/>
</dbReference>
<feature type="repeat" description="LDL-receptor class B" evidence="14">
    <location>
        <begin position="323"/>
        <end position="366"/>
    </location>
</feature>
<keyword evidence="5" id="KW-0812">Transmembrane</keyword>
<feature type="repeat" description="LDL-receptor class B" evidence="14">
    <location>
        <begin position="850"/>
        <end position="893"/>
    </location>
</feature>
<evidence type="ECO:0000256" key="5">
    <source>
        <dbReference type="ARBA" id="ARBA00022692"/>
    </source>
</evidence>
<dbReference type="Gene3D" id="2.120.10.30">
    <property type="entry name" value="TolB, C-terminal domain"/>
    <property type="match status" value="4"/>
</dbReference>
<dbReference type="InterPro" id="IPR018097">
    <property type="entry name" value="EGF_Ca-bd_CS"/>
</dbReference>
<keyword evidence="12" id="KW-0325">Glycoprotein</keyword>
<organism evidence="16 17">
    <name type="scientific">Leptotrombidium deliense</name>
    <dbReference type="NCBI Taxonomy" id="299467"/>
    <lineage>
        <taxon>Eukaryota</taxon>
        <taxon>Metazoa</taxon>
        <taxon>Ecdysozoa</taxon>
        <taxon>Arthropoda</taxon>
        <taxon>Chelicerata</taxon>
        <taxon>Arachnida</taxon>
        <taxon>Acari</taxon>
        <taxon>Acariformes</taxon>
        <taxon>Trombidiformes</taxon>
        <taxon>Prostigmata</taxon>
        <taxon>Anystina</taxon>
        <taxon>Parasitengona</taxon>
        <taxon>Trombiculoidea</taxon>
        <taxon>Trombiculidae</taxon>
        <taxon>Leptotrombidium</taxon>
    </lineage>
</organism>
<feature type="disulfide bond" evidence="13">
    <location>
        <begin position="78"/>
        <end position="96"/>
    </location>
</feature>
<dbReference type="Pfam" id="PF12662">
    <property type="entry name" value="cEGF"/>
    <property type="match status" value="1"/>
</dbReference>
<feature type="repeat" description="LDL-receptor class B" evidence="14">
    <location>
        <begin position="1242"/>
        <end position="1285"/>
    </location>
</feature>
<dbReference type="InterPro" id="IPR000033">
    <property type="entry name" value="LDLR_classB_rpt"/>
</dbReference>
<feature type="disulfide bond" evidence="13">
    <location>
        <begin position="50"/>
        <end position="65"/>
    </location>
</feature>
<feature type="repeat" description="LDL-receptor class B" evidence="14">
    <location>
        <begin position="937"/>
        <end position="980"/>
    </location>
</feature>
<evidence type="ECO:0000256" key="7">
    <source>
        <dbReference type="ARBA" id="ARBA00022737"/>
    </source>
</evidence>
<proteinExistence type="predicted"/>
<keyword evidence="8" id="KW-1133">Transmembrane helix</keyword>
<gene>
    <name evidence="16" type="ORF">B4U80_10072</name>
</gene>
<feature type="domain" description="EGF-like" evidence="15">
    <location>
        <begin position="175"/>
        <end position="190"/>
    </location>
</feature>
<evidence type="ECO:0000256" key="1">
    <source>
        <dbReference type="ARBA" id="ARBA00004251"/>
    </source>
</evidence>
<evidence type="ECO:0000256" key="9">
    <source>
        <dbReference type="ARBA" id="ARBA00023136"/>
    </source>
</evidence>
<dbReference type="InterPro" id="IPR009030">
    <property type="entry name" value="Growth_fac_rcpt_cys_sf"/>
</dbReference>
<feature type="repeat" description="LDL-receptor class B" evidence="14">
    <location>
        <begin position="894"/>
        <end position="936"/>
    </location>
</feature>
<feature type="repeat" description="LDL-receptor class B" evidence="14">
    <location>
        <begin position="629"/>
        <end position="673"/>
    </location>
</feature>
<comment type="caution">
    <text evidence="16">The sequence shown here is derived from an EMBL/GenBank/DDBJ whole genome shotgun (WGS) entry which is preliminary data.</text>
</comment>
<dbReference type="STRING" id="299467.A0A443SW18"/>
<dbReference type="InterPro" id="IPR011042">
    <property type="entry name" value="6-blade_b-propeller_TolB-like"/>
</dbReference>
<feature type="repeat" description="LDL-receptor class B" evidence="14">
    <location>
        <begin position="586"/>
        <end position="628"/>
    </location>
</feature>
<dbReference type="InterPro" id="IPR000152">
    <property type="entry name" value="EGF-type_Asp/Asn_hydroxyl_site"/>
</dbReference>
<sequence>MKKIVVSRYHHFLFDLIYRQIDLFISATKTCSPEEFRCLSGRCIRLTWRCDGDIDCSDNSDEKGCAQPSQCATGHFRCGDGTCISQHDVCNGAPNCPDGSDEDGNGTCNSGTPCKEDGYPCQQLCIATKNGHHCACKEGYDMGVDGKSCLDIDECSLKEEMCSQKCENMVPGFQCFCAKGYRMRNDKKRCKALGPPPVIIFANRVDIRKVAVDGLDYTAVISDLQNAIAVDFHFKSQRIFWSDITADAIFSCSFNGTDVKSIVNAGLISPGGLAVDWVSERLFWTDSGTSRIEFSALDGSMRKVLFWKNVEKPRAVVVNPEDSTLFWTDWGNSPRIEKAFIDGTGRYAIVNTSLFWPNGLTIDYPSYRIYWVDAKHHVIESSNLDGTDRKSVIEGNLPHPFAVTVFEDNIYWTDWHTKSIHSAIKMTGGDVKIVHGKLHFPMDILVLHPLRQPEVSDRCAGNECSHICLANNVSYRCACPTGFQLSADQKTCNSHPDTFLLFSRRNDIRWLCIDCADDSDIDVVLPLRNVNSAVSLDWDFESFSIFWSDITNDTINRAFWNGSRETVIVSQPMESPAGVAVDWIAQNIYWTDSGRNVIEASRFDGSLRSIVIWQSLERPRDIVVDSLSALMFWTHWDASQAKIERSSMDGTERSVLQGSSLTWPHGLCVDFEEKKIYWSDAGMKRIEYSDYNGANRKTLVSQSIKHPYGLAVFEDFVYWTDWELKSIQKADKKSGLHVSTVLTGLENLMDIQIFHNKRPQSSNGCSNSGCSDLCLLSASRKGFSCFCPTGIKLLEDNKTCARDMQRFLIATSRTSIKRISLDVPYFSDVVVPIKGNLSNALTLDVYTQEKFVFWSDINEDKIYRARYDSSSNAHSVISVGLNDINGLAVDNIGRKIYWSDAGRKRIEVSDLDGNNRRALVSQDLDSPRGIAVDYLSGYMFWADWGSKTRIERADMDGDKRAVIIDSNLGWPNGITVISLKKKLVWVDSQIHTLEMSDLNGVNRDILAQDLPSPYGVAHIDDDVYWSDWETRAIFTVNLKQRGKPTTILSGLNNLVDIRAVNSFDEQHVTDVCHANKAGCSHLCLRTSWGYSCTCPTGMLLLEDKKSCQSNLSTFLLFASKGSIRRISLDTADHSDVFLPINDVFNAVAVDFDYDMKKIFYTDVALDVIRSANFDGSNVVNIVSANLVTPDGLAFDWVAKNVYWSDTGRNIIEVARSDGSSRRTIIDLDLDEPRSLAIFPKKALLFWSDWGSLPKIERSYLDGSNRKVVIASGLGWPNGLSVDYEAKRLFWADAQLDRIESTDFQGKVRKIVVKDISHPFGVTIYGQHVYWTDWQSKAIERADKETGTDKHVITENIEYLMELKMVAPSRQAGTYNQSKYLFLRLASADTNPCGNQNGGCSHLCLFRPQGYICACPSHPDSRACSTG</sequence>
<dbReference type="InterPro" id="IPR023415">
    <property type="entry name" value="LDLR_class-A_CS"/>
</dbReference>
<keyword evidence="4" id="KW-0254">Endocytosis</keyword>
<evidence type="ECO:0000256" key="2">
    <source>
        <dbReference type="ARBA" id="ARBA00022475"/>
    </source>
</evidence>
<dbReference type="CDD" id="cd00054">
    <property type="entry name" value="EGF_CA"/>
    <property type="match status" value="1"/>
</dbReference>
<feature type="disulfide bond" evidence="13">
    <location>
        <begin position="38"/>
        <end position="56"/>
    </location>
</feature>
<evidence type="ECO:0000256" key="4">
    <source>
        <dbReference type="ARBA" id="ARBA00022583"/>
    </source>
</evidence>
<keyword evidence="7" id="KW-0677">Repeat</keyword>
<evidence type="ECO:0000256" key="14">
    <source>
        <dbReference type="PROSITE-ProRule" id="PRU00461"/>
    </source>
</evidence>
<comment type="subcellular location">
    <subcellularLocation>
        <location evidence="1">Cell membrane</location>
        <topology evidence="1">Single-pass type I membrane protein</topology>
    </subcellularLocation>
</comment>
<evidence type="ECO:0000256" key="12">
    <source>
        <dbReference type="ARBA" id="ARBA00023180"/>
    </source>
</evidence>
<dbReference type="Proteomes" id="UP000288716">
    <property type="component" value="Unassembled WGS sequence"/>
</dbReference>
<feature type="repeat" description="LDL-receptor class B" evidence="14">
    <location>
        <begin position="367"/>
        <end position="409"/>
    </location>
</feature>
<dbReference type="FunFam" id="4.10.400.10:FF:000034">
    <property type="entry name" value="Low-density lipoprotein receptor-related protein 2"/>
    <property type="match status" value="1"/>
</dbReference>
<dbReference type="Pfam" id="PF00057">
    <property type="entry name" value="Ldl_recept_a"/>
    <property type="match status" value="2"/>
</dbReference>
<keyword evidence="9" id="KW-0472">Membrane</keyword>
<evidence type="ECO:0000256" key="8">
    <source>
        <dbReference type="ARBA" id="ARBA00022989"/>
    </source>
</evidence>
<dbReference type="PROSITE" id="PS01209">
    <property type="entry name" value="LDLRA_1"/>
    <property type="match status" value="1"/>
</dbReference>
<dbReference type="PROSITE" id="PS00010">
    <property type="entry name" value="ASX_HYDROXYL"/>
    <property type="match status" value="1"/>
</dbReference>
<feature type="disulfide bond" evidence="13">
    <location>
        <begin position="31"/>
        <end position="43"/>
    </location>
</feature>
<dbReference type="SMART" id="SM00192">
    <property type="entry name" value="LDLa"/>
    <property type="match status" value="2"/>
</dbReference>
<dbReference type="PRINTS" id="PR00261">
    <property type="entry name" value="LDLRECEPTOR"/>
</dbReference>
<evidence type="ECO:0000313" key="17">
    <source>
        <dbReference type="Proteomes" id="UP000288716"/>
    </source>
</evidence>
<dbReference type="FunFam" id="2.120.10.30:FF:000008">
    <property type="entry name" value="Low-density lipoprotein receptor-related protein 4"/>
    <property type="match status" value="4"/>
</dbReference>
<dbReference type="InterPro" id="IPR000742">
    <property type="entry name" value="EGF"/>
</dbReference>
<feature type="repeat" description="LDL-receptor class B" evidence="14">
    <location>
        <begin position="237"/>
        <end position="279"/>
    </location>
</feature>
<reference evidence="16 17" key="1">
    <citation type="journal article" date="2018" name="Gigascience">
        <title>Genomes of trombidid mites reveal novel predicted allergens and laterally-transferred genes associated with secondary metabolism.</title>
        <authorList>
            <person name="Dong X."/>
            <person name="Chaisiri K."/>
            <person name="Xia D."/>
            <person name="Armstrong S.D."/>
            <person name="Fang Y."/>
            <person name="Donnelly M.J."/>
            <person name="Kadowaki T."/>
            <person name="McGarry J.W."/>
            <person name="Darby A.C."/>
            <person name="Makepeace B.L."/>
        </authorList>
    </citation>
    <scope>NUCLEOTIDE SEQUENCE [LARGE SCALE GENOMIC DNA]</scope>
    <source>
        <strain evidence="16">UoL-UT</strain>
    </source>
</reference>
<evidence type="ECO:0000256" key="10">
    <source>
        <dbReference type="ARBA" id="ARBA00023157"/>
    </source>
</evidence>
<keyword evidence="11 16" id="KW-0675">Receptor</keyword>
<feature type="repeat" description="LDL-receptor class B" evidence="14">
    <location>
        <begin position="280"/>
        <end position="322"/>
    </location>
</feature>
<dbReference type="PROSITE" id="PS01187">
    <property type="entry name" value="EGF_CA"/>
    <property type="match status" value="1"/>
</dbReference>
<evidence type="ECO:0000259" key="15">
    <source>
        <dbReference type="PROSITE" id="PS01186"/>
    </source>
</evidence>
<dbReference type="PROSITE" id="PS51120">
    <property type="entry name" value="LDLRB"/>
    <property type="match status" value="15"/>
</dbReference>
<dbReference type="Pfam" id="PF00058">
    <property type="entry name" value="Ldl_recept_b"/>
    <property type="match status" value="12"/>
</dbReference>
<dbReference type="SUPFAM" id="SSF57184">
    <property type="entry name" value="Growth factor receptor domain"/>
    <property type="match status" value="1"/>
</dbReference>
<dbReference type="InterPro" id="IPR001881">
    <property type="entry name" value="EGF-like_Ca-bd_dom"/>
</dbReference>
<dbReference type="SMART" id="SM00179">
    <property type="entry name" value="EGF_CA"/>
    <property type="match status" value="3"/>
</dbReference>
<keyword evidence="2" id="KW-1003">Cell membrane</keyword>
<dbReference type="GO" id="GO:0005509">
    <property type="term" value="F:calcium ion binding"/>
    <property type="evidence" value="ECO:0007669"/>
    <property type="project" value="InterPro"/>
</dbReference>
<dbReference type="CDD" id="cd00112">
    <property type="entry name" value="LDLa"/>
    <property type="match status" value="2"/>
</dbReference>
<dbReference type="InterPro" id="IPR002172">
    <property type="entry name" value="LDrepeatLR_classA_rpt"/>
</dbReference>
<keyword evidence="3" id="KW-0245">EGF-like domain</keyword>
<dbReference type="SMART" id="SM00135">
    <property type="entry name" value="LY"/>
    <property type="match status" value="20"/>
</dbReference>
<dbReference type="SUPFAM" id="SSF57196">
    <property type="entry name" value="EGF/Laminin"/>
    <property type="match status" value="1"/>
</dbReference>
<dbReference type="PROSITE" id="PS01186">
    <property type="entry name" value="EGF_2"/>
    <property type="match status" value="2"/>
</dbReference>
<feature type="disulfide bond" evidence="13">
    <location>
        <begin position="71"/>
        <end position="83"/>
    </location>
</feature>
<dbReference type="InterPro" id="IPR049883">
    <property type="entry name" value="NOTCH1_EGF-like"/>
</dbReference>
<evidence type="ECO:0000256" key="11">
    <source>
        <dbReference type="ARBA" id="ARBA00023170"/>
    </source>
</evidence>
<dbReference type="EMBL" id="NCKV01000084">
    <property type="protein sequence ID" value="RWS31707.1"/>
    <property type="molecule type" value="Genomic_DNA"/>
</dbReference>
<dbReference type="PANTHER" id="PTHR46513:SF41">
    <property type="entry name" value="LOW-DENSITY LIPOPROTEIN RECEPTOR-RELATED PROTEIN"/>
    <property type="match status" value="1"/>
</dbReference>
<feature type="repeat" description="LDL-receptor class B" evidence="14">
    <location>
        <begin position="1199"/>
        <end position="1241"/>
    </location>
</feature>
<dbReference type="PROSITE" id="PS50068">
    <property type="entry name" value="LDLRA_2"/>
    <property type="match status" value="2"/>
</dbReference>
<dbReference type="OrthoDB" id="10066840at2759"/>
<evidence type="ECO:0000256" key="3">
    <source>
        <dbReference type="ARBA" id="ARBA00022536"/>
    </source>
</evidence>
<keyword evidence="10 13" id="KW-1015">Disulfide bond</keyword>
<accession>A0A443SW18</accession>
<keyword evidence="6" id="KW-0732">Signal</keyword>
<protein>
    <submittedName>
        <fullName evidence="16">Low-density lipoprotein receptor-related protein 4-like protein</fullName>
    </submittedName>
</protein>
<evidence type="ECO:0000256" key="13">
    <source>
        <dbReference type="PROSITE-ProRule" id="PRU00124"/>
    </source>
</evidence>
<dbReference type="InterPro" id="IPR036055">
    <property type="entry name" value="LDL_receptor-like_sf"/>
</dbReference>
<dbReference type="Pfam" id="PF14670">
    <property type="entry name" value="FXa_inhibition"/>
    <property type="match status" value="1"/>
</dbReference>
<dbReference type="Gene3D" id="2.10.25.10">
    <property type="entry name" value="Laminin"/>
    <property type="match status" value="2"/>
</dbReference>
<dbReference type="SUPFAM" id="SSF63825">
    <property type="entry name" value="YWTD domain"/>
    <property type="match status" value="4"/>
</dbReference>